<evidence type="ECO:0000256" key="3">
    <source>
        <dbReference type="ARBA" id="ARBA00022475"/>
    </source>
</evidence>
<dbReference type="InterPro" id="IPR050622">
    <property type="entry name" value="CPA3_antiporter_subunitB"/>
</dbReference>
<feature type="transmembrane region" description="Helical" evidence="7">
    <location>
        <begin position="12"/>
        <end position="30"/>
    </location>
</feature>
<dbReference type="GO" id="GO:0005886">
    <property type="term" value="C:plasma membrane"/>
    <property type="evidence" value="ECO:0007669"/>
    <property type="project" value="UniProtKB-SubCell"/>
</dbReference>
<dbReference type="NCBIfam" id="NF009223">
    <property type="entry name" value="PRK12573.1"/>
    <property type="match status" value="1"/>
</dbReference>
<feature type="domain" description="Na+/H+ antiporter MnhB subunit-related protein" evidence="8">
    <location>
        <begin position="8"/>
        <end position="130"/>
    </location>
</feature>
<dbReference type="KEGG" id="psua:FLK61_29275"/>
<evidence type="ECO:0000256" key="6">
    <source>
        <dbReference type="ARBA" id="ARBA00023136"/>
    </source>
</evidence>
<accession>A0A859FF15</accession>
<evidence type="ECO:0000256" key="1">
    <source>
        <dbReference type="ARBA" id="ARBA00004651"/>
    </source>
</evidence>
<evidence type="ECO:0000313" key="10">
    <source>
        <dbReference type="Proteomes" id="UP000318138"/>
    </source>
</evidence>
<keyword evidence="10" id="KW-1185">Reference proteome</keyword>
<comment type="subcellular location">
    <subcellularLocation>
        <location evidence="1">Cell membrane</location>
        <topology evidence="1">Multi-pass membrane protein</topology>
    </subcellularLocation>
</comment>
<evidence type="ECO:0000256" key="7">
    <source>
        <dbReference type="SAM" id="Phobius"/>
    </source>
</evidence>
<proteinExistence type="inferred from homology"/>
<dbReference type="PANTHER" id="PTHR33932">
    <property type="entry name" value="NA(+)/H(+) ANTIPORTER SUBUNIT B"/>
    <property type="match status" value="1"/>
</dbReference>
<evidence type="ECO:0000256" key="2">
    <source>
        <dbReference type="ARBA" id="ARBA00009425"/>
    </source>
</evidence>
<reference evidence="10" key="1">
    <citation type="submission" date="2019-07" db="EMBL/GenBank/DDBJ databases">
        <title>Bacillus alkalisoli sp. nov. isolated from saline soil.</title>
        <authorList>
            <person name="Sun J.-Q."/>
            <person name="Xu L."/>
        </authorList>
    </citation>
    <scope>NUCLEOTIDE SEQUENCE [LARGE SCALE GENOMIC DNA]</scope>
    <source>
        <strain evidence="10">M4U3P1</strain>
    </source>
</reference>
<feature type="transmembrane region" description="Helical" evidence="7">
    <location>
        <begin position="119"/>
        <end position="137"/>
    </location>
</feature>
<dbReference type="InterPro" id="IPR007182">
    <property type="entry name" value="MnhB"/>
</dbReference>
<protein>
    <submittedName>
        <fullName evidence="9">Na(+)/H(+) antiporter subunit B</fullName>
    </submittedName>
</protein>
<dbReference type="Pfam" id="PF04039">
    <property type="entry name" value="MnhB"/>
    <property type="match status" value="1"/>
</dbReference>
<evidence type="ECO:0000256" key="4">
    <source>
        <dbReference type="ARBA" id="ARBA00022692"/>
    </source>
</evidence>
<feature type="transmembrane region" description="Helical" evidence="7">
    <location>
        <begin position="36"/>
        <end position="55"/>
    </location>
</feature>
<evidence type="ECO:0000313" key="9">
    <source>
        <dbReference type="EMBL" id="QKS70826.1"/>
    </source>
</evidence>
<dbReference type="EMBL" id="CP041372">
    <property type="protein sequence ID" value="QKS70826.1"/>
    <property type="molecule type" value="Genomic_DNA"/>
</dbReference>
<comment type="similarity">
    <text evidence="2">Belongs to the CPA3 antiporters (TC 2.A.63) subunit B family.</text>
</comment>
<keyword evidence="4 7" id="KW-0812">Transmembrane</keyword>
<evidence type="ECO:0000256" key="5">
    <source>
        <dbReference type="ARBA" id="ARBA00022989"/>
    </source>
</evidence>
<organism evidence="9 10">
    <name type="scientific">Paenalkalicoccus suaedae</name>
    <dbReference type="NCBI Taxonomy" id="2592382"/>
    <lineage>
        <taxon>Bacteria</taxon>
        <taxon>Bacillati</taxon>
        <taxon>Bacillota</taxon>
        <taxon>Bacilli</taxon>
        <taxon>Bacillales</taxon>
        <taxon>Bacillaceae</taxon>
        <taxon>Paenalkalicoccus</taxon>
    </lineage>
</organism>
<dbReference type="PANTHER" id="PTHR33932:SF4">
    <property type="entry name" value="NA(+)_H(+) ANTIPORTER SUBUNIT B"/>
    <property type="match status" value="1"/>
</dbReference>
<name>A0A859FF15_9BACI</name>
<feature type="transmembrane region" description="Helical" evidence="7">
    <location>
        <begin position="67"/>
        <end position="89"/>
    </location>
</feature>
<dbReference type="AlphaFoldDB" id="A0A859FF15"/>
<keyword evidence="6 7" id="KW-0472">Membrane</keyword>
<sequence>MKTRPLQFQVVTRVVAFIILAFSVFLFFAGHNNPGGGFIGGLMTAAALVLLYLTFDVKTIKKVIPFDYAKMIAAGLTLAIVTGMGGMVLGQPFLSQYDRYITFPFFGEFHATTALPFDLGIYLVVVGFTLLVILTIAEDGS</sequence>
<dbReference type="RefSeq" id="WP_176008860.1">
    <property type="nucleotide sequence ID" value="NZ_CP041372.2"/>
</dbReference>
<keyword evidence="3" id="KW-1003">Cell membrane</keyword>
<gene>
    <name evidence="9" type="ORF">FLK61_29275</name>
</gene>
<evidence type="ECO:0000259" key="8">
    <source>
        <dbReference type="Pfam" id="PF04039"/>
    </source>
</evidence>
<keyword evidence="5 7" id="KW-1133">Transmembrane helix</keyword>
<dbReference type="Proteomes" id="UP000318138">
    <property type="component" value="Chromosome"/>
</dbReference>